<evidence type="ECO:0000313" key="2">
    <source>
        <dbReference type="EMBL" id="GAA4146031.1"/>
    </source>
</evidence>
<evidence type="ECO:0000256" key="1">
    <source>
        <dbReference type="SAM" id="MobiDB-lite"/>
    </source>
</evidence>
<sequence>MISDNINDEFAKPDVNEEYLMGIIGGGEPVAPSETAKQEAPKTAKPKEKVRNSTPKKLDYEDKFLANRFPSGRNGKVVYIRPEYHERLIRIVQLTREEKTTLYSYIDNILEHHFEEFEEMILALYNSKTKPLF</sequence>
<evidence type="ECO:0000313" key="3">
    <source>
        <dbReference type="Proteomes" id="UP001500101"/>
    </source>
</evidence>
<dbReference type="EMBL" id="BAAAZI010000012">
    <property type="protein sequence ID" value="GAA4146031.1"/>
    <property type="molecule type" value="Genomic_DNA"/>
</dbReference>
<feature type="region of interest" description="Disordered" evidence="1">
    <location>
        <begin position="26"/>
        <end position="56"/>
    </location>
</feature>
<organism evidence="2 3">
    <name type="scientific">Sphingobacterium kyonggiense</name>
    <dbReference type="NCBI Taxonomy" id="714075"/>
    <lineage>
        <taxon>Bacteria</taxon>
        <taxon>Pseudomonadati</taxon>
        <taxon>Bacteroidota</taxon>
        <taxon>Sphingobacteriia</taxon>
        <taxon>Sphingobacteriales</taxon>
        <taxon>Sphingobacteriaceae</taxon>
        <taxon>Sphingobacterium</taxon>
    </lineage>
</organism>
<evidence type="ECO:0008006" key="4">
    <source>
        <dbReference type="Google" id="ProtNLM"/>
    </source>
</evidence>
<name>A0ABP7Z2I1_9SPHI</name>
<dbReference type="Proteomes" id="UP001500101">
    <property type="component" value="Unassembled WGS sequence"/>
</dbReference>
<dbReference type="Pfam" id="PF11888">
    <property type="entry name" value="DUF3408"/>
    <property type="match status" value="1"/>
</dbReference>
<comment type="caution">
    <text evidence="2">The sequence shown here is derived from an EMBL/GenBank/DDBJ whole genome shotgun (WGS) entry which is preliminary data.</text>
</comment>
<gene>
    <name evidence="2" type="ORF">GCM10022216_30510</name>
</gene>
<accession>A0ABP7Z2I1</accession>
<protein>
    <recommendedName>
        <fullName evidence="4">Conjugative transposon protein TraB</fullName>
    </recommendedName>
</protein>
<dbReference type="RefSeq" id="WP_344675654.1">
    <property type="nucleotide sequence ID" value="NZ_BAAAZI010000012.1"/>
</dbReference>
<feature type="compositionally biased region" description="Basic and acidic residues" evidence="1">
    <location>
        <begin position="36"/>
        <end position="56"/>
    </location>
</feature>
<dbReference type="InterPro" id="IPR021823">
    <property type="entry name" value="DUF3408"/>
</dbReference>
<proteinExistence type="predicted"/>
<reference evidence="3" key="1">
    <citation type="journal article" date="2019" name="Int. J. Syst. Evol. Microbiol.">
        <title>The Global Catalogue of Microorganisms (GCM) 10K type strain sequencing project: providing services to taxonomists for standard genome sequencing and annotation.</title>
        <authorList>
            <consortium name="The Broad Institute Genomics Platform"/>
            <consortium name="The Broad Institute Genome Sequencing Center for Infectious Disease"/>
            <person name="Wu L."/>
            <person name="Ma J."/>
        </authorList>
    </citation>
    <scope>NUCLEOTIDE SEQUENCE [LARGE SCALE GENOMIC DNA]</scope>
    <source>
        <strain evidence="3">JCM 16704</strain>
    </source>
</reference>
<keyword evidence="3" id="KW-1185">Reference proteome</keyword>